<feature type="binding site" evidence="11">
    <location>
        <position position="68"/>
    </location>
    <ligand>
        <name>substrate</name>
    </ligand>
</feature>
<dbReference type="CDD" id="cd00464">
    <property type="entry name" value="SK"/>
    <property type="match status" value="1"/>
</dbReference>
<feature type="binding site" evidence="11">
    <location>
        <position position="91"/>
    </location>
    <ligand>
        <name>substrate</name>
    </ligand>
</feature>
<dbReference type="SUPFAM" id="SSF52540">
    <property type="entry name" value="P-loop containing nucleoside triphosphate hydrolases"/>
    <property type="match status" value="1"/>
</dbReference>
<evidence type="ECO:0000256" key="3">
    <source>
        <dbReference type="ARBA" id="ARBA00012154"/>
    </source>
</evidence>
<evidence type="ECO:0000256" key="5">
    <source>
        <dbReference type="ARBA" id="ARBA00022679"/>
    </source>
</evidence>
<dbReference type="Pfam" id="PF01202">
    <property type="entry name" value="SKI"/>
    <property type="match status" value="1"/>
</dbReference>
<evidence type="ECO:0000313" key="12">
    <source>
        <dbReference type="EMBL" id="GGO08223.1"/>
    </source>
</evidence>
<gene>
    <name evidence="11 12" type="primary">aroK</name>
    <name evidence="12" type="ORF">GCM10010969_37480</name>
</gene>
<organism evidence="12 13">
    <name type="scientific">Saccharibacillus kuerlensis</name>
    <dbReference type="NCBI Taxonomy" id="459527"/>
    <lineage>
        <taxon>Bacteria</taxon>
        <taxon>Bacillati</taxon>
        <taxon>Bacillota</taxon>
        <taxon>Bacilli</taxon>
        <taxon>Bacillales</taxon>
        <taxon>Paenibacillaceae</taxon>
        <taxon>Saccharibacillus</taxon>
    </lineage>
</organism>
<evidence type="ECO:0000256" key="7">
    <source>
        <dbReference type="ARBA" id="ARBA00022777"/>
    </source>
</evidence>
<keyword evidence="11" id="KW-0479">Metal-binding</keyword>
<evidence type="ECO:0000313" key="13">
    <source>
        <dbReference type="Proteomes" id="UP000606653"/>
    </source>
</evidence>
<comment type="similarity">
    <text evidence="2 11">Belongs to the shikimate kinase family.</text>
</comment>
<comment type="cofactor">
    <cofactor evidence="11">
        <name>Mg(2+)</name>
        <dbReference type="ChEBI" id="CHEBI:18420"/>
    </cofactor>
    <text evidence="11">Binds 1 Mg(2+) ion per subunit.</text>
</comment>
<proteinExistence type="inferred from homology"/>
<dbReference type="InterPro" id="IPR027417">
    <property type="entry name" value="P-loop_NTPase"/>
</dbReference>
<comment type="catalytic activity">
    <reaction evidence="10 11">
        <text>shikimate + ATP = 3-phosphoshikimate + ADP + H(+)</text>
        <dbReference type="Rhea" id="RHEA:13121"/>
        <dbReference type="ChEBI" id="CHEBI:15378"/>
        <dbReference type="ChEBI" id="CHEBI:30616"/>
        <dbReference type="ChEBI" id="CHEBI:36208"/>
        <dbReference type="ChEBI" id="CHEBI:145989"/>
        <dbReference type="ChEBI" id="CHEBI:456216"/>
        <dbReference type="EC" id="2.7.1.71"/>
    </reaction>
</comment>
<sequence>MIAMNTEIPLSEKNIILIGFMGAGKTTIGQLLANKLDRPFLDADQEIEQKYGMPVTEIFKCMGEPAFRQIEKDYLTKLCHNSRSKVVSLGGGSFMQDEIRQACLSSGIVYHLDLQWEEWLKRFEALIGTRPLLQSKSLEEIEELFNSRKIVYADNHYTIAVDAQNPEQIAEAMAQQIRVSWQQE</sequence>
<evidence type="ECO:0000256" key="2">
    <source>
        <dbReference type="ARBA" id="ARBA00006997"/>
    </source>
</evidence>
<dbReference type="Gene3D" id="3.40.50.300">
    <property type="entry name" value="P-loop containing nucleotide triphosphate hydrolases"/>
    <property type="match status" value="1"/>
</dbReference>
<keyword evidence="6 11" id="KW-0547">Nucleotide-binding</keyword>
<dbReference type="InterPro" id="IPR000623">
    <property type="entry name" value="Shikimate_kinase/TSH1"/>
</dbReference>
<keyword evidence="7 11" id="KW-0418">Kinase</keyword>
<dbReference type="PANTHER" id="PTHR21087:SF16">
    <property type="entry name" value="SHIKIMATE KINASE 1, CHLOROPLASTIC"/>
    <property type="match status" value="1"/>
</dbReference>
<dbReference type="GO" id="GO:0016301">
    <property type="term" value="F:kinase activity"/>
    <property type="evidence" value="ECO:0007669"/>
    <property type="project" value="UniProtKB-KW"/>
</dbReference>
<dbReference type="EC" id="2.7.1.71" evidence="3 11"/>
<feature type="binding site" evidence="11">
    <location>
        <position position="44"/>
    </location>
    <ligand>
        <name>substrate</name>
    </ligand>
</feature>
<keyword evidence="8 11" id="KW-0067">ATP-binding</keyword>
<comment type="subcellular location">
    <subcellularLocation>
        <location evidence="11">Cytoplasm</location>
    </subcellularLocation>
</comment>
<feature type="binding site" evidence="11">
    <location>
        <position position="164"/>
    </location>
    <ligand>
        <name>ATP</name>
        <dbReference type="ChEBI" id="CHEBI:30616"/>
    </ligand>
</feature>
<dbReference type="RefSeq" id="WP_018978290.1">
    <property type="nucleotide sequence ID" value="NZ_BMLN01000015.1"/>
</dbReference>
<evidence type="ECO:0000256" key="1">
    <source>
        <dbReference type="ARBA" id="ARBA00004842"/>
    </source>
</evidence>
<feature type="binding site" evidence="11">
    <location>
        <begin position="22"/>
        <end position="27"/>
    </location>
    <ligand>
        <name>ATP</name>
        <dbReference type="ChEBI" id="CHEBI:30616"/>
    </ligand>
</feature>
<feature type="binding site" evidence="11">
    <location>
        <position position="148"/>
    </location>
    <ligand>
        <name>substrate</name>
    </ligand>
</feature>
<evidence type="ECO:0000256" key="9">
    <source>
        <dbReference type="ARBA" id="ARBA00023141"/>
    </source>
</evidence>
<dbReference type="HAMAP" id="MF_00109">
    <property type="entry name" value="Shikimate_kinase"/>
    <property type="match status" value="1"/>
</dbReference>
<name>A0ABQ2LA21_9BACL</name>
<comment type="caution">
    <text evidence="12">The sequence shown here is derived from an EMBL/GenBank/DDBJ whole genome shotgun (WGS) entry which is preliminary data.</text>
</comment>
<comment type="function">
    <text evidence="11">Catalyzes the specific phosphorylation of the 3-hydroxyl group of shikimic acid using ATP as a cosubstrate.</text>
</comment>
<evidence type="ECO:0000256" key="10">
    <source>
        <dbReference type="ARBA" id="ARBA00048567"/>
    </source>
</evidence>
<keyword evidence="4 11" id="KW-0028">Amino-acid biosynthesis</keyword>
<evidence type="ECO:0000256" key="6">
    <source>
        <dbReference type="ARBA" id="ARBA00022741"/>
    </source>
</evidence>
<dbReference type="InterPro" id="IPR031322">
    <property type="entry name" value="Shikimate/glucono_kinase"/>
</dbReference>
<evidence type="ECO:0000256" key="11">
    <source>
        <dbReference type="HAMAP-Rule" id="MF_00109"/>
    </source>
</evidence>
<dbReference type="EMBL" id="BMLN01000015">
    <property type="protein sequence ID" value="GGO08223.1"/>
    <property type="molecule type" value="Genomic_DNA"/>
</dbReference>
<keyword evidence="11" id="KW-0460">Magnesium</keyword>
<protein>
    <recommendedName>
        <fullName evidence="3 11">Shikimate kinase</fullName>
        <shortName evidence="11">SK</shortName>
        <ecNumber evidence="3 11">2.7.1.71</ecNumber>
    </recommendedName>
</protein>
<dbReference type="PANTHER" id="PTHR21087">
    <property type="entry name" value="SHIKIMATE KINASE"/>
    <property type="match status" value="1"/>
</dbReference>
<dbReference type="Proteomes" id="UP000606653">
    <property type="component" value="Unassembled WGS sequence"/>
</dbReference>
<feature type="binding site" evidence="11">
    <location>
        <position position="130"/>
    </location>
    <ligand>
        <name>ATP</name>
        <dbReference type="ChEBI" id="CHEBI:30616"/>
    </ligand>
</feature>
<keyword evidence="5 11" id="KW-0808">Transferase</keyword>
<evidence type="ECO:0000256" key="8">
    <source>
        <dbReference type="ARBA" id="ARBA00022840"/>
    </source>
</evidence>
<feature type="binding site" evidence="11">
    <location>
        <position position="26"/>
    </location>
    <ligand>
        <name>Mg(2+)</name>
        <dbReference type="ChEBI" id="CHEBI:18420"/>
    </ligand>
</feature>
<comment type="pathway">
    <text evidence="1 11">Metabolic intermediate biosynthesis; chorismate biosynthesis; chorismate from D-erythrose 4-phosphate and phosphoenolpyruvate: step 5/7.</text>
</comment>
<keyword evidence="13" id="KW-1185">Reference proteome</keyword>
<reference evidence="13" key="1">
    <citation type="journal article" date="2019" name="Int. J. Syst. Evol. Microbiol.">
        <title>The Global Catalogue of Microorganisms (GCM) 10K type strain sequencing project: providing services to taxonomists for standard genome sequencing and annotation.</title>
        <authorList>
            <consortium name="The Broad Institute Genomics Platform"/>
            <consortium name="The Broad Institute Genome Sequencing Center for Infectious Disease"/>
            <person name="Wu L."/>
            <person name="Ma J."/>
        </authorList>
    </citation>
    <scope>NUCLEOTIDE SEQUENCE [LARGE SCALE GENOMIC DNA]</scope>
    <source>
        <strain evidence="13">CGMCC 1.6964</strain>
    </source>
</reference>
<comment type="subunit">
    <text evidence="11">Monomer.</text>
</comment>
<dbReference type="InterPro" id="IPR023000">
    <property type="entry name" value="Shikimate_kinase_CS"/>
</dbReference>
<dbReference type="PROSITE" id="PS01128">
    <property type="entry name" value="SHIKIMATE_KINASE"/>
    <property type="match status" value="1"/>
</dbReference>
<keyword evidence="11" id="KW-0963">Cytoplasm</keyword>
<dbReference type="PRINTS" id="PR01100">
    <property type="entry name" value="SHIKIMTKNASE"/>
</dbReference>
<accession>A0ABQ2LA21</accession>
<evidence type="ECO:0000256" key="4">
    <source>
        <dbReference type="ARBA" id="ARBA00022605"/>
    </source>
</evidence>
<keyword evidence="9 11" id="KW-0057">Aromatic amino acid biosynthesis</keyword>